<protein>
    <submittedName>
        <fullName evidence="4">Lactaldehyde reductase</fullName>
    </submittedName>
</protein>
<gene>
    <name evidence="4" type="ORF">C7474_0477</name>
</gene>
<comment type="caution">
    <text evidence="4">The sequence shown here is derived from an EMBL/GenBank/DDBJ whole genome shotgun (WGS) entry which is preliminary data.</text>
</comment>
<dbReference type="EMBL" id="RCDB01000001">
    <property type="protein sequence ID" value="RLK52531.1"/>
    <property type="molecule type" value="Genomic_DNA"/>
</dbReference>
<dbReference type="NCBIfam" id="TIGR02638">
    <property type="entry name" value="lactal_redase"/>
    <property type="match status" value="1"/>
</dbReference>
<evidence type="ECO:0000259" key="3">
    <source>
        <dbReference type="Pfam" id="PF25137"/>
    </source>
</evidence>
<dbReference type="PANTHER" id="PTHR11496">
    <property type="entry name" value="ALCOHOL DEHYDROGENASE"/>
    <property type="match status" value="1"/>
</dbReference>
<dbReference type="CDD" id="cd08176">
    <property type="entry name" value="LPO"/>
    <property type="match status" value="1"/>
</dbReference>
<dbReference type="PANTHER" id="PTHR11496:SF106">
    <property type="entry name" value="LACTALDEHYDE REDUCTASE"/>
    <property type="match status" value="1"/>
</dbReference>
<feature type="domain" description="Fe-containing alcohol dehydrogenase-like C-terminal" evidence="3">
    <location>
        <begin position="190"/>
        <end position="383"/>
    </location>
</feature>
<dbReference type="InterPro" id="IPR056798">
    <property type="entry name" value="ADH_Fe_C"/>
</dbReference>
<dbReference type="PROSITE" id="PS00913">
    <property type="entry name" value="ADH_IRON_1"/>
    <property type="match status" value="1"/>
</dbReference>
<dbReference type="Pfam" id="PF00465">
    <property type="entry name" value="Fe-ADH"/>
    <property type="match status" value="1"/>
</dbReference>
<keyword evidence="1" id="KW-0560">Oxidoreductase</keyword>
<keyword evidence="5" id="KW-1185">Reference proteome</keyword>
<evidence type="ECO:0000259" key="2">
    <source>
        <dbReference type="Pfam" id="PF00465"/>
    </source>
</evidence>
<dbReference type="GO" id="GO:0004022">
    <property type="term" value="F:alcohol dehydrogenase (NAD+) activity"/>
    <property type="evidence" value="ECO:0007669"/>
    <property type="project" value="UniProtKB-ARBA"/>
</dbReference>
<feature type="domain" description="Alcohol dehydrogenase iron-type/glycerol dehydrogenase GldA" evidence="2">
    <location>
        <begin position="11"/>
        <end position="178"/>
    </location>
</feature>
<evidence type="ECO:0000256" key="1">
    <source>
        <dbReference type="ARBA" id="ARBA00023002"/>
    </source>
</evidence>
<evidence type="ECO:0000313" key="5">
    <source>
        <dbReference type="Proteomes" id="UP000273158"/>
    </source>
</evidence>
<proteinExistence type="predicted"/>
<dbReference type="InterPro" id="IPR001670">
    <property type="entry name" value="ADH_Fe/GldA"/>
</dbReference>
<reference evidence="4 5" key="1">
    <citation type="journal article" date="2015" name="Stand. Genomic Sci.">
        <title>Genomic Encyclopedia of Bacterial and Archaeal Type Strains, Phase III: the genomes of soil and plant-associated and newly described type strains.</title>
        <authorList>
            <person name="Whitman W.B."/>
            <person name="Woyke T."/>
            <person name="Klenk H.P."/>
            <person name="Zhou Y."/>
            <person name="Lilburn T.G."/>
            <person name="Beck B.J."/>
            <person name="De Vos P."/>
            <person name="Vandamme P."/>
            <person name="Eisen J.A."/>
            <person name="Garrity G."/>
            <person name="Hugenholtz P."/>
            <person name="Kyrpides N.C."/>
        </authorList>
    </citation>
    <scope>NUCLEOTIDE SEQUENCE [LARGE SCALE GENOMIC DNA]</scope>
    <source>
        <strain evidence="4 5">S2T63</strain>
    </source>
</reference>
<dbReference type="SUPFAM" id="SSF56796">
    <property type="entry name" value="Dehydroquinate synthase-like"/>
    <property type="match status" value="1"/>
</dbReference>
<dbReference type="NCBIfam" id="NF007911">
    <property type="entry name" value="PRK10624.1"/>
    <property type="match status" value="1"/>
</dbReference>
<dbReference type="AlphaFoldDB" id="A0A498CK62"/>
<accession>A0A498CK62</accession>
<dbReference type="FunFam" id="1.20.1090.10:FF:000001">
    <property type="entry name" value="Aldehyde-alcohol dehydrogenase"/>
    <property type="match status" value="1"/>
</dbReference>
<dbReference type="Gene3D" id="1.20.1090.10">
    <property type="entry name" value="Dehydroquinate synthase-like - alpha domain"/>
    <property type="match status" value="1"/>
</dbReference>
<dbReference type="Gene3D" id="3.40.50.1970">
    <property type="match status" value="1"/>
</dbReference>
<dbReference type="InterPro" id="IPR039697">
    <property type="entry name" value="Alcohol_dehydrogenase_Fe"/>
</dbReference>
<evidence type="ECO:0000313" key="4">
    <source>
        <dbReference type="EMBL" id="RLK52531.1"/>
    </source>
</evidence>
<dbReference type="Pfam" id="PF25137">
    <property type="entry name" value="ADH_Fe_C"/>
    <property type="match status" value="1"/>
</dbReference>
<dbReference type="InterPro" id="IPR018211">
    <property type="entry name" value="ADH_Fe_CS"/>
</dbReference>
<name>A0A498CK62_9MICO</name>
<dbReference type="Proteomes" id="UP000273158">
    <property type="component" value="Unassembled WGS sequence"/>
</dbReference>
<dbReference type="GO" id="GO:0046872">
    <property type="term" value="F:metal ion binding"/>
    <property type="evidence" value="ECO:0007669"/>
    <property type="project" value="InterPro"/>
</dbReference>
<organism evidence="4 5">
    <name type="scientific">Microbacterium telephonicum</name>
    <dbReference type="NCBI Taxonomy" id="1714841"/>
    <lineage>
        <taxon>Bacteria</taxon>
        <taxon>Bacillati</taxon>
        <taxon>Actinomycetota</taxon>
        <taxon>Actinomycetes</taxon>
        <taxon>Micrococcales</taxon>
        <taxon>Microbacteriaceae</taxon>
        <taxon>Microbacterium</taxon>
    </lineage>
</organism>
<dbReference type="OrthoDB" id="323926at2"/>
<dbReference type="InterPro" id="IPR013460">
    <property type="entry name" value="Lactal_redase"/>
</dbReference>
<dbReference type="FunFam" id="3.40.50.1970:FF:000003">
    <property type="entry name" value="Alcohol dehydrogenase, iron-containing"/>
    <property type="match status" value="1"/>
</dbReference>
<sequence length="383" mass="40014">MVNRMVWNQMAYFGGGSITVIPDEIARRGYTKALVVTDPGLLTAGTVDNVTALLDAAQFPYEVYAEVVPNPTIENVQRGVEVLAASGADVLIAVGGGSPQDTCKAIGIITRNPEFADVRSLEGVAPTKNPSVPIIAIPTTAGTASETTINYVITDVQSQRKFVCVDPHDIPLLAIVDPEMMSGAPRGLKAATGLDALTHAIEGYTTAAAWELSDMFHLKAIQLIAGNLRAAVDGDPHAMEQMALAQYIAGMGYSNVGLGLVHAMAHPLGAFYSAPHGVANGILLAPIMAFNADATGEKFRDIAAAFGVKDAATMPLHAAREAAVTAVATLVDDLGSPTTLRDVGANEDDLAALAQAAYDDVCRGGNPRDVDTAQIQELYTAVY</sequence>